<dbReference type="SUPFAM" id="SSF140383">
    <property type="entry name" value="BSD domain-like"/>
    <property type="match status" value="1"/>
</dbReference>
<dbReference type="PROSITE" id="PS50858">
    <property type="entry name" value="BSD"/>
    <property type="match status" value="1"/>
</dbReference>
<evidence type="ECO:0000313" key="3">
    <source>
        <dbReference type="EnsemblPlants" id="Bo4g133280.1"/>
    </source>
</evidence>
<reference evidence="3" key="2">
    <citation type="submission" date="2015-03" db="UniProtKB">
        <authorList>
            <consortium name="EnsemblPlants"/>
        </authorList>
    </citation>
    <scope>IDENTIFICATION</scope>
</reference>
<dbReference type="Proteomes" id="UP000032141">
    <property type="component" value="Chromosome C4"/>
</dbReference>
<feature type="compositionally biased region" description="Basic and acidic residues" evidence="1">
    <location>
        <begin position="309"/>
        <end position="339"/>
    </location>
</feature>
<dbReference type="Gene3D" id="1.10.3970.10">
    <property type="entry name" value="BSD domain"/>
    <property type="match status" value="1"/>
</dbReference>
<organism evidence="3 4">
    <name type="scientific">Brassica oleracea var. oleracea</name>
    <dbReference type="NCBI Taxonomy" id="109376"/>
    <lineage>
        <taxon>Eukaryota</taxon>
        <taxon>Viridiplantae</taxon>
        <taxon>Streptophyta</taxon>
        <taxon>Embryophyta</taxon>
        <taxon>Tracheophyta</taxon>
        <taxon>Spermatophyta</taxon>
        <taxon>Magnoliopsida</taxon>
        <taxon>eudicotyledons</taxon>
        <taxon>Gunneridae</taxon>
        <taxon>Pentapetalae</taxon>
        <taxon>rosids</taxon>
        <taxon>malvids</taxon>
        <taxon>Brassicales</taxon>
        <taxon>Brassicaceae</taxon>
        <taxon>Brassiceae</taxon>
        <taxon>Brassica</taxon>
    </lineage>
</organism>
<dbReference type="InterPro" id="IPR035925">
    <property type="entry name" value="BSD_dom_sf"/>
</dbReference>
<dbReference type="InterPro" id="IPR005607">
    <property type="entry name" value="BSD_dom"/>
</dbReference>
<dbReference type="SMART" id="SM00751">
    <property type="entry name" value="BSD"/>
    <property type="match status" value="1"/>
</dbReference>
<dbReference type="Gramene" id="Bo4g133280.1">
    <property type="protein sequence ID" value="Bo4g133280.1"/>
    <property type="gene ID" value="Bo4g133280"/>
</dbReference>
<dbReference type="PANTHER" id="PTHR16019">
    <property type="entry name" value="SYNAPSE-ASSOCIATED PROTEIN"/>
    <property type="match status" value="1"/>
</dbReference>
<feature type="region of interest" description="Disordered" evidence="1">
    <location>
        <begin position="50"/>
        <end position="71"/>
    </location>
</feature>
<proteinExistence type="predicted"/>
<dbReference type="eggNOG" id="KOG2690">
    <property type="taxonomic scope" value="Eukaryota"/>
</dbReference>
<dbReference type="KEGG" id="boe:106342835"/>
<accession>A0A0D3BZ28</accession>
<dbReference type="EnsemblPlants" id="Bo4g133280.1">
    <property type="protein sequence ID" value="Bo4g133280.1"/>
    <property type="gene ID" value="Bo4g133280"/>
</dbReference>
<dbReference type="STRING" id="109376.A0A0D3BZ28"/>
<sequence>MSVSNDTGSFVAGHRSNILRQIVQNSTSSIKPLASFSPMDLFKSVLPEYDHHHQQQPDSPESTQSPLDDAASSSWSFGNLIKTLATKSESVIGSYRREFEEFGSELKKESSVIRQVASRAVKDLPGSLDIGASVAQESLESVGQAIDDIGGAVWKSTAKIISRGKDSLLSSSSSHPDSSGDRGYHQALSVKPYSRFEMQLLAIQSDKATYVREPDDLGEFEKWSLGFKLEEKGDVIADLINGNEGVKEMYVKLVPMEVDAETFWRRYYYKVHKLEEVEEARVKLVKRAISGEEEEDLSWDLDDEGDGTEAEKDRKISEENVVLEEEKVESREVSSKDSDISVISTQPSLREVEDLGWDQMEDDIRSNEDKSTEEKSDWRRRVSVAEEEEDLTWDIEDDDHSVKQ</sequence>
<feature type="compositionally biased region" description="Basic and acidic residues" evidence="1">
    <location>
        <begin position="362"/>
        <end position="384"/>
    </location>
</feature>
<reference evidence="3 4" key="1">
    <citation type="journal article" date="2014" name="Genome Biol.">
        <title>Transcriptome and methylome profiling reveals relics of genome dominance in the mesopolyploid Brassica oleracea.</title>
        <authorList>
            <person name="Parkin I.A."/>
            <person name="Koh C."/>
            <person name="Tang H."/>
            <person name="Robinson S.J."/>
            <person name="Kagale S."/>
            <person name="Clarke W.E."/>
            <person name="Town C.D."/>
            <person name="Nixon J."/>
            <person name="Krishnakumar V."/>
            <person name="Bidwell S.L."/>
            <person name="Denoeud F."/>
            <person name="Belcram H."/>
            <person name="Links M.G."/>
            <person name="Just J."/>
            <person name="Clarke C."/>
            <person name="Bender T."/>
            <person name="Huebert T."/>
            <person name="Mason A.S."/>
            <person name="Pires J.C."/>
            <person name="Barker G."/>
            <person name="Moore J."/>
            <person name="Walley P.G."/>
            <person name="Manoli S."/>
            <person name="Batley J."/>
            <person name="Edwards D."/>
            <person name="Nelson M.N."/>
            <person name="Wang X."/>
            <person name="Paterson A.H."/>
            <person name="King G."/>
            <person name="Bancroft I."/>
            <person name="Chalhoub B."/>
            <person name="Sharpe A.G."/>
        </authorList>
    </citation>
    <scope>NUCLEOTIDE SEQUENCE</scope>
    <source>
        <strain evidence="3 4">cv. TO1000</strain>
    </source>
</reference>
<feature type="compositionally biased region" description="Acidic residues" evidence="1">
    <location>
        <begin position="385"/>
        <end position="404"/>
    </location>
</feature>
<evidence type="ECO:0000256" key="1">
    <source>
        <dbReference type="SAM" id="MobiDB-lite"/>
    </source>
</evidence>
<feature type="compositionally biased region" description="Acidic residues" evidence="1">
    <location>
        <begin position="295"/>
        <end position="308"/>
    </location>
</feature>
<dbReference type="AlphaFoldDB" id="A0A0D3BZ28"/>
<dbReference type="InterPro" id="IPR051494">
    <property type="entry name" value="BSD_domain-containing"/>
</dbReference>
<dbReference type="OMA" id="GAMESIY"/>
<evidence type="ECO:0000259" key="2">
    <source>
        <dbReference type="PROSITE" id="PS50858"/>
    </source>
</evidence>
<dbReference type="OrthoDB" id="73788at2759"/>
<dbReference type="HOGENOM" id="CLU_033676_0_0_1"/>
<dbReference type="GO" id="GO:0005737">
    <property type="term" value="C:cytoplasm"/>
    <property type="evidence" value="ECO:0007669"/>
    <property type="project" value="TreeGrafter"/>
</dbReference>
<evidence type="ECO:0000313" key="4">
    <source>
        <dbReference type="Proteomes" id="UP000032141"/>
    </source>
</evidence>
<feature type="domain" description="BSD" evidence="2">
    <location>
        <begin position="223"/>
        <end position="275"/>
    </location>
</feature>
<dbReference type="Pfam" id="PF03909">
    <property type="entry name" value="BSD"/>
    <property type="match status" value="1"/>
</dbReference>
<feature type="region of interest" description="Disordered" evidence="1">
    <location>
        <begin position="295"/>
        <end position="404"/>
    </location>
</feature>
<protein>
    <recommendedName>
        <fullName evidence="2">BSD domain-containing protein</fullName>
    </recommendedName>
</protein>
<name>A0A0D3BZ28_BRAOL</name>
<dbReference type="PANTHER" id="PTHR16019:SF24">
    <property type="entry name" value="BSD DOMAIN-CONTAINING PROTEIN"/>
    <property type="match status" value="1"/>
</dbReference>
<dbReference type="RefSeq" id="XP_013637329.1">
    <property type="nucleotide sequence ID" value="XM_013781875.1"/>
</dbReference>
<dbReference type="GeneID" id="106342835"/>
<keyword evidence="4" id="KW-1185">Reference proteome</keyword>
<feature type="compositionally biased region" description="Polar residues" evidence="1">
    <location>
        <begin position="56"/>
        <end position="71"/>
    </location>
</feature>